<dbReference type="EMBL" id="JBHSSA010000032">
    <property type="protein sequence ID" value="MFC6253632.1"/>
    <property type="molecule type" value="Genomic_DNA"/>
</dbReference>
<dbReference type="Pfam" id="PF03466">
    <property type="entry name" value="LysR_substrate"/>
    <property type="match status" value="1"/>
</dbReference>
<dbReference type="Gene3D" id="3.40.190.290">
    <property type="match status" value="1"/>
</dbReference>
<keyword evidence="2" id="KW-0805">Transcription regulation</keyword>
<gene>
    <name evidence="6" type="ORF">ACFP1H_03355</name>
</gene>
<protein>
    <submittedName>
        <fullName evidence="6">LysR family transcriptional regulator</fullName>
    </submittedName>
</protein>
<dbReference type="Pfam" id="PF00126">
    <property type="entry name" value="HTH_1"/>
    <property type="match status" value="1"/>
</dbReference>
<evidence type="ECO:0000256" key="2">
    <source>
        <dbReference type="ARBA" id="ARBA00023015"/>
    </source>
</evidence>
<sequence>MELKYLKTIQTIAAVGSFQKAAALLNYAPSTVTFHVQQAEAQLGFKLFTKIGRQMVFTSTGKAAMPLINRLLADAASLNHFADHRDGLVGRLVVAVPETLLTYEMQGVLKQFKKQAPNVELVIRVLNCYDIYAQMLDGKVDIAVHYDVRLYPPTIHTKKLKDFPLVLVAAPELAREDFITPDQDKSVCALMNDPHARYLELFDEYLAEKHIRLRPNMELWSIEAIRNSAISGLGVAFLPTFCVQDALIAGQLVTIPTTMTTHQLTAVYAYRYLSKAGELFVKLLKQATFN</sequence>
<dbReference type="RefSeq" id="WP_137630672.1">
    <property type="nucleotide sequence ID" value="NZ_BJDO01000012.1"/>
</dbReference>
<dbReference type="InterPro" id="IPR005119">
    <property type="entry name" value="LysR_subst-bd"/>
</dbReference>
<feature type="domain" description="HTH lysR-type" evidence="5">
    <location>
        <begin position="1"/>
        <end position="58"/>
    </location>
</feature>
<dbReference type="Gene3D" id="1.10.10.10">
    <property type="entry name" value="Winged helix-like DNA-binding domain superfamily/Winged helix DNA-binding domain"/>
    <property type="match status" value="1"/>
</dbReference>
<dbReference type="InterPro" id="IPR036388">
    <property type="entry name" value="WH-like_DNA-bd_sf"/>
</dbReference>
<dbReference type="PROSITE" id="PS50931">
    <property type="entry name" value="HTH_LYSR"/>
    <property type="match status" value="1"/>
</dbReference>
<evidence type="ECO:0000256" key="3">
    <source>
        <dbReference type="ARBA" id="ARBA00023125"/>
    </source>
</evidence>
<reference evidence="7" key="1">
    <citation type="journal article" date="2019" name="Int. J. Syst. Evol. Microbiol.">
        <title>The Global Catalogue of Microorganisms (GCM) 10K type strain sequencing project: providing services to taxonomists for standard genome sequencing and annotation.</title>
        <authorList>
            <consortium name="The Broad Institute Genomics Platform"/>
            <consortium name="The Broad Institute Genome Sequencing Center for Infectious Disease"/>
            <person name="Wu L."/>
            <person name="Ma J."/>
        </authorList>
    </citation>
    <scope>NUCLEOTIDE SEQUENCE [LARGE SCALE GENOMIC DNA]</scope>
    <source>
        <strain evidence="7">CCM 8950</strain>
    </source>
</reference>
<proteinExistence type="inferred from homology"/>
<evidence type="ECO:0000313" key="6">
    <source>
        <dbReference type="EMBL" id="MFC6253632.1"/>
    </source>
</evidence>
<keyword evidence="7" id="KW-1185">Reference proteome</keyword>
<dbReference type="PANTHER" id="PTHR30126:SF5">
    <property type="entry name" value="HTH-TYPE TRANSCRIPTIONAL ACTIVATOR CMPR"/>
    <property type="match status" value="1"/>
</dbReference>
<name>A0ABW1T7S9_9LACO</name>
<keyword evidence="4" id="KW-0804">Transcription</keyword>
<dbReference type="Proteomes" id="UP001596190">
    <property type="component" value="Unassembled WGS sequence"/>
</dbReference>
<dbReference type="InterPro" id="IPR036390">
    <property type="entry name" value="WH_DNA-bd_sf"/>
</dbReference>
<organism evidence="6 7">
    <name type="scientific">Secundilactobacillus hailunensis</name>
    <dbReference type="NCBI Taxonomy" id="2559923"/>
    <lineage>
        <taxon>Bacteria</taxon>
        <taxon>Bacillati</taxon>
        <taxon>Bacillota</taxon>
        <taxon>Bacilli</taxon>
        <taxon>Lactobacillales</taxon>
        <taxon>Lactobacillaceae</taxon>
        <taxon>Secundilactobacillus</taxon>
    </lineage>
</organism>
<comment type="caution">
    <text evidence="6">The sequence shown here is derived from an EMBL/GenBank/DDBJ whole genome shotgun (WGS) entry which is preliminary data.</text>
</comment>
<accession>A0ABW1T7S9</accession>
<dbReference type="SUPFAM" id="SSF46785">
    <property type="entry name" value="Winged helix' DNA-binding domain"/>
    <property type="match status" value="1"/>
</dbReference>
<evidence type="ECO:0000313" key="7">
    <source>
        <dbReference type="Proteomes" id="UP001596190"/>
    </source>
</evidence>
<evidence type="ECO:0000259" key="5">
    <source>
        <dbReference type="PROSITE" id="PS50931"/>
    </source>
</evidence>
<comment type="similarity">
    <text evidence="1">Belongs to the LysR transcriptional regulatory family.</text>
</comment>
<dbReference type="InterPro" id="IPR000847">
    <property type="entry name" value="LysR_HTH_N"/>
</dbReference>
<evidence type="ECO:0000256" key="1">
    <source>
        <dbReference type="ARBA" id="ARBA00009437"/>
    </source>
</evidence>
<dbReference type="SUPFAM" id="SSF53850">
    <property type="entry name" value="Periplasmic binding protein-like II"/>
    <property type="match status" value="1"/>
</dbReference>
<keyword evidence="3" id="KW-0238">DNA-binding</keyword>
<dbReference type="CDD" id="cd05466">
    <property type="entry name" value="PBP2_LTTR_substrate"/>
    <property type="match status" value="1"/>
</dbReference>
<dbReference type="PANTHER" id="PTHR30126">
    <property type="entry name" value="HTH-TYPE TRANSCRIPTIONAL REGULATOR"/>
    <property type="match status" value="1"/>
</dbReference>
<evidence type="ECO:0000256" key="4">
    <source>
        <dbReference type="ARBA" id="ARBA00023163"/>
    </source>
</evidence>